<accession>A0A5C3KKK0</accession>
<sequence length="423" mass="46645">MPVTRGGDSKQYGFETKKTMKSSAIVDISLDDEPLAIDPQTSVKARKKHKASNPAPILHHMCLASTKKRRRPKPSTSKAANDKLSESKESGDNKDDPFTPFIAKDNKNNVMDLNTDIPLFSSLPASCKVTLDHVKDPYLISIGHYNNLPNLKLTTWKASSQLELHKTKIIEFLQWIKLVTNAKSRKLVQGLTFACAGDYFNPSVADPRDFEGVWVKTNFFAKHEIHTVTKSCLVAGVSIIGVTASCLRGLADTRSITGIFVHGSWECFNTFFTMILTSQQNITAQVIGTMLSFQTRTKDNSASSSHAKGALIKDPVPKEFSDHTSTYNSPIKTHITHRGFAAYNYNEDVPIYNGCSVDFNFNKDLNNLKAVLRAWKGEVPIGACCVVSYIAQSSIVCPSLYICVDTSIQNSLNICTTTIVPPS</sequence>
<gene>
    <name evidence="2" type="ORF">FA15DRAFT_658774</name>
</gene>
<name>A0A5C3KKK0_COPMA</name>
<dbReference type="EMBL" id="ML210285">
    <property type="protein sequence ID" value="TFK20881.1"/>
    <property type="molecule type" value="Genomic_DNA"/>
</dbReference>
<dbReference type="OrthoDB" id="3067694at2759"/>
<keyword evidence="3" id="KW-1185">Reference proteome</keyword>
<feature type="compositionally biased region" description="Basic and acidic residues" evidence="1">
    <location>
        <begin position="80"/>
        <end position="97"/>
    </location>
</feature>
<evidence type="ECO:0000313" key="3">
    <source>
        <dbReference type="Proteomes" id="UP000307440"/>
    </source>
</evidence>
<protein>
    <submittedName>
        <fullName evidence="2">Uncharacterized protein</fullName>
    </submittedName>
</protein>
<evidence type="ECO:0000256" key="1">
    <source>
        <dbReference type="SAM" id="MobiDB-lite"/>
    </source>
</evidence>
<evidence type="ECO:0000313" key="2">
    <source>
        <dbReference type="EMBL" id="TFK20881.1"/>
    </source>
</evidence>
<organism evidence="2 3">
    <name type="scientific">Coprinopsis marcescibilis</name>
    <name type="common">Agaric fungus</name>
    <name type="synonym">Psathyrella marcescibilis</name>
    <dbReference type="NCBI Taxonomy" id="230819"/>
    <lineage>
        <taxon>Eukaryota</taxon>
        <taxon>Fungi</taxon>
        <taxon>Dikarya</taxon>
        <taxon>Basidiomycota</taxon>
        <taxon>Agaricomycotina</taxon>
        <taxon>Agaricomycetes</taxon>
        <taxon>Agaricomycetidae</taxon>
        <taxon>Agaricales</taxon>
        <taxon>Agaricineae</taxon>
        <taxon>Psathyrellaceae</taxon>
        <taxon>Coprinopsis</taxon>
    </lineage>
</organism>
<proteinExistence type="predicted"/>
<reference evidence="2 3" key="1">
    <citation type="journal article" date="2019" name="Nat. Ecol. Evol.">
        <title>Megaphylogeny resolves global patterns of mushroom evolution.</title>
        <authorList>
            <person name="Varga T."/>
            <person name="Krizsan K."/>
            <person name="Foldi C."/>
            <person name="Dima B."/>
            <person name="Sanchez-Garcia M."/>
            <person name="Sanchez-Ramirez S."/>
            <person name="Szollosi G.J."/>
            <person name="Szarkandi J.G."/>
            <person name="Papp V."/>
            <person name="Albert L."/>
            <person name="Andreopoulos W."/>
            <person name="Angelini C."/>
            <person name="Antonin V."/>
            <person name="Barry K.W."/>
            <person name="Bougher N.L."/>
            <person name="Buchanan P."/>
            <person name="Buyck B."/>
            <person name="Bense V."/>
            <person name="Catcheside P."/>
            <person name="Chovatia M."/>
            <person name="Cooper J."/>
            <person name="Damon W."/>
            <person name="Desjardin D."/>
            <person name="Finy P."/>
            <person name="Geml J."/>
            <person name="Haridas S."/>
            <person name="Hughes K."/>
            <person name="Justo A."/>
            <person name="Karasinski D."/>
            <person name="Kautmanova I."/>
            <person name="Kiss B."/>
            <person name="Kocsube S."/>
            <person name="Kotiranta H."/>
            <person name="LaButti K.M."/>
            <person name="Lechner B.E."/>
            <person name="Liimatainen K."/>
            <person name="Lipzen A."/>
            <person name="Lukacs Z."/>
            <person name="Mihaltcheva S."/>
            <person name="Morgado L.N."/>
            <person name="Niskanen T."/>
            <person name="Noordeloos M.E."/>
            <person name="Ohm R.A."/>
            <person name="Ortiz-Santana B."/>
            <person name="Ovrebo C."/>
            <person name="Racz N."/>
            <person name="Riley R."/>
            <person name="Savchenko A."/>
            <person name="Shiryaev A."/>
            <person name="Soop K."/>
            <person name="Spirin V."/>
            <person name="Szebenyi C."/>
            <person name="Tomsovsky M."/>
            <person name="Tulloss R.E."/>
            <person name="Uehling J."/>
            <person name="Grigoriev I.V."/>
            <person name="Vagvolgyi C."/>
            <person name="Papp T."/>
            <person name="Martin F.M."/>
            <person name="Miettinen O."/>
            <person name="Hibbett D.S."/>
            <person name="Nagy L.G."/>
        </authorList>
    </citation>
    <scope>NUCLEOTIDE SEQUENCE [LARGE SCALE GENOMIC DNA]</scope>
    <source>
        <strain evidence="2 3">CBS 121175</strain>
    </source>
</reference>
<feature type="region of interest" description="Disordered" evidence="1">
    <location>
        <begin position="39"/>
        <end position="101"/>
    </location>
</feature>
<dbReference type="Proteomes" id="UP000307440">
    <property type="component" value="Unassembled WGS sequence"/>
</dbReference>
<dbReference type="AlphaFoldDB" id="A0A5C3KKK0"/>